<accession>K1S675</accession>
<dbReference type="Gene3D" id="3.75.10.10">
    <property type="entry name" value="L-arginine/glycine Amidinotransferase, Chain A"/>
    <property type="match status" value="1"/>
</dbReference>
<keyword evidence="1" id="KW-0378">Hydrolase</keyword>
<reference evidence="2" key="1">
    <citation type="journal article" date="2013" name="Environ. Microbiol.">
        <title>Microbiota from the distal guts of lean and obese adolescents exhibit partial functional redundancy besides clear differences in community structure.</title>
        <authorList>
            <person name="Ferrer M."/>
            <person name="Ruiz A."/>
            <person name="Lanza F."/>
            <person name="Haange S.B."/>
            <person name="Oberbach A."/>
            <person name="Till H."/>
            <person name="Bargiela R."/>
            <person name="Campoy C."/>
            <person name="Segura M.T."/>
            <person name="Richter M."/>
            <person name="von Bergen M."/>
            <person name="Seifert J."/>
            <person name="Suarez A."/>
        </authorList>
    </citation>
    <scope>NUCLEOTIDE SEQUENCE</scope>
</reference>
<gene>
    <name evidence="2" type="ORF">LEA_17630</name>
</gene>
<dbReference type="GO" id="GO:0004668">
    <property type="term" value="F:protein-arginine deiminase activity"/>
    <property type="evidence" value="ECO:0007669"/>
    <property type="project" value="InterPro"/>
</dbReference>
<comment type="caution">
    <text evidence="2">The sequence shown here is derived from an EMBL/GenBank/DDBJ whole genome shotgun (WGS) entry which is preliminary data.</text>
</comment>
<dbReference type="GO" id="GO:0009446">
    <property type="term" value="P:putrescine biosynthetic process"/>
    <property type="evidence" value="ECO:0007669"/>
    <property type="project" value="InterPro"/>
</dbReference>
<name>K1S675_9ZZZZ</name>
<sequence length="246" mass="27670">MFAALDLFNIKYKLLNNTKDIWLRDFMPVKTKSGKYVSFRYEPSYLADDPQLRTNFKTDIAPSFKVDNLVYTDINLDGGNVVFSPSKEKVIISDRVFSENHGISEAELTAKLEKLLEASVLIIPSLKSDMTGHADGMVRFVDENTVVTNAPLSPYGFETKVKKSLQNYGFNVIDFPYFYSKGDSAVGCYLNYLATEKSIFLPVFGVDTDNEAINKAKNIFDKTIIPVNINEIAKHGGLLNCISWED</sequence>
<dbReference type="AlphaFoldDB" id="K1S675"/>
<dbReference type="InterPro" id="IPR007466">
    <property type="entry name" value="Peptidyl-Arg-deiminase_porph"/>
</dbReference>
<evidence type="ECO:0000256" key="1">
    <source>
        <dbReference type="ARBA" id="ARBA00022801"/>
    </source>
</evidence>
<dbReference type="SUPFAM" id="SSF55909">
    <property type="entry name" value="Pentein"/>
    <property type="match status" value="1"/>
</dbReference>
<protein>
    <submittedName>
        <fullName evidence="2">Porphyromonas-type peptidyl-arginine deiminase</fullName>
    </submittedName>
</protein>
<dbReference type="EMBL" id="AJWY01012072">
    <property type="protein sequence ID" value="EKC50984.1"/>
    <property type="molecule type" value="Genomic_DNA"/>
</dbReference>
<dbReference type="GO" id="GO:0047632">
    <property type="term" value="F:agmatine deiminase activity"/>
    <property type="evidence" value="ECO:0007669"/>
    <property type="project" value="TreeGrafter"/>
</dbReference>
<proteinExistence type="predicted"/>
<organism evidence="2">
    <name type="scientific">human gut metagenome</name>
    <dbReference type="NCBI Taxonomy" id="408170"/>
    <lineage>
        <taxon>unclassified sequences</taxon>
        <taxon>metagenomes</taxon>
        <taxon>organismal metagenomes</taxon>
    </lineage>
</organism>
<dbReference type="Pfam" id="PF04371">
    <property type="entry name" value="PAD_porph"/>
    <property type="match status" value="1"/>
</dbReference>
<dbReference type="PANTHER" id="PTHR31377">
    <property type="entry name" value="AGMATINE DEIMINASE-RELATED"/>
    <property type="match status" value="1"/>
</dbReference>
<dbReference type="PANTHER" id="PTHR31377:SF0">
    <property type="entry name" value="AGMATINE DEIMINASE-RELATED"/>
    <property type="match status" value="1"/>
</dbReference>
<evidence type="ECO:0000313" key="2">
    <source>
        <dbReference type="EMBL" id="EKC50984.1"/>
    </source>
</evidence>